<dbReference type="STRING" id="1271860.SAMN05216174_114125"/>
<dbReference type="EMBL" id="FMZZ01000014">
    <property type="protein sequence ID" value="SDD63624.1"/>
    <property type="molecule type" value="Genomic_DNA"/>
</dbReference>
<feature type="signal peptide" evidence="1">
    <location>
        <begin position="1"/>
        <end position="21"/>
    </location>
</feature>
<gene>
    <name evidence="2" type="ORF">SAMN05216174_114125</name>
</gene>
<feature type="chain" id="PRO_5038617124" description="40-residue YVTN family beta-propeller repeat-containing protein" evidence="1">
    <location>
        <begin position="22"/>
        <end position="130"/>
    </location>
</feature>
<dbReference type="Proteomes" id="UP000199501">
    <property type="component" value="Unassembled WGS sequence"/>
</dbReference>
<evidence type="ECO:0008006" key="4">
    <source>
        <dbReference type="Google" id="ProtNLM"/>
    </source>
</evidence>
<accession>A0A1G6WCU7</accession>
<protein>
    <recommendedName>
        <fullName evidence="4">40-residue YVTN family beta-propeller repeat-containing protein</fullName>
    </recommendedName>
</protein>
<dbReference type="PROSITE" id="PS51257">
    <property type="entry name" value="PROKAR_LIPOPROTEIN"/>
    <property type="match status" value="1"/>
</dbReference>
<keyword evidence="1" id="KW-0732">Signal</keyword>
<proteinExistence type="predicted"/>
<organism evidence="2 3">
    <name type="scientific">Actinokineospora iranica</name>
    <dbReference type="NCBI Taxonomy" id="1271860"/>
    <lineage>
        <taxon>Bacteria</taxon>
        <taxon>Bacillati</taxon>
        <taxon>Actinomycetota</taxon>
        <taxon>Actinomycetes</taxon>
        <taxon>Pseudonocardiales</taxon>
        <taxon>Pseudonocardiaceae</taxon>
        <taxon>Actinokineospora</taxon>
    </lineage>
</organism>
<keyword evidence="3" id="KW-1185">Reference proteome</keyword>
<evidence type="ECO:0000313" key="3">
    <source>
        <dbReference type="Proteomes" id="UP000199501"/>
    </source>
</evidence>
<sequence>MRRLGLIMGAAVVVTAASCTAVPPAPSAKTEPVPARQVDIPPVLAYATSGAVRVLNGMKTVTELDLTSEEHVVDAEWVPDGSRLVLATSTRLVSVDTATGATATARCECAGIAVAGGKVYSTVLCGHRHG</sequence>
<dbReference type="AlphaFoldDB" id="A0A1G6WCU7"/>
<name>A0A1G6WCU7_9PSEU</name>
<evidence type="ECO:0000313" key="2">
    <source>
        <dbReference type="EMBL" id="SDD63624.1"/>
    </source>
</evidence>
<evidence type="ECO:0000256" key="1">
    <source>
        <dbReference type="SAM" id="SignalP"/>
    </source>
</evidence>
<reference evidence="3" key="1">
    <citation type="submission" date="2016-10" db="EMBL/GenBank/DDBJ databases">
        <authorList>
            <person name="Varghese N."/>
            <person name="Submissions S."/>
        </authorList>
    </citation>
    <scope>NUCLEOTIDE SEQUENCE [LARGE SCALE GENOMIC DNA]</scope>
    <source>
        <strain evidence="3">IBRC-M 10403</strain>
    </source>
</reference>